<sequence length="404" mass="44417">MNSPTTTTTPAATSFQLQPPEALTPVAVEAAREAVPLKPELQQQVDAQVLRFIDALASEDVQSDAFRARLDSAFALGKEEIAGASDLMQSRFMQRNFDGIEDSSAYKAISSIRAQLDELNPGNEGDLMQPRKLLGLIPFGNKLEAYFRKYQSAAEQLKTSMGQLYAARDDMQKDVIDIEATRAKLWDAMQKLAAAARFATTLDTQLAAKVQSLEATDPQRAHALKQEVLFYARQNLLDVQTQQAVCVNGYLALDVLKKTGREMINGCTRVATTGMSALAVAQTVARATGNQIRVMEMLSGVNETIGNLISETGRALNQHVDQTTQFAQNPMLGIDKMKEMFDQTFQAMDAMDNFRAKAIDVMGQNNLMLREQLDRADTHVDRVRQQRAREAVGAAVDVAGPVKL</sequence>
<dbReference type="InterPro" id="IPR008863">
    <property type="entry name" value="Toxic_anion-R_TelA"/>
</dbReference>
<dbReference type="Proteomes" id="UP000295361">
    <property type="component" value="Unassembled WGS sequence"/>
</dbReference>
<dbReference type="PANTHER" id="PTHR38432:SF1">
    <property type="entry name" value="TELA-LIKE PROTEIN SAOUHSC_01408"/>
    <property type="match status" value="1"/>
</dbReference>
<protein>
    <submittedName>
        <fullName evidence="2">Uncharacterized protein YaaN involved in tellurite resistance</fullName>
    </submittedName>
</protein>
<organism evidence="2 3">
    <name type="scientific">Roseateles toxinivorans</name>
    <dbReference type="NCBI Taxonomy" id="270368"/>
    <lineage>
        <taxon>Bacteria</taxon>
        <taxon>Pseudomonadati</taxon>
        <taxon>Pseudomonadota</taxon>
        <taxon>Betaproteobacteria</taxon>
        <taxon>Burkholderiales</taxon>
        <taxon>Sphaerotilaceae</taxon>
        <taxon>Roseateles</taxon>
    </lineage>
</organism>
<comment type="similarity">
    <text evidence="1">Belongs to the TelA family.</text>
</comment>
<keyword evidence="3" id="KW-1185">Reference proteome</keyword>
<dbReference type="EMBL" id="SNXS01000003">
    <property type="protein sequence ID" value="TDP71341.1"/>
    <property type="molecule type" value="Genomic_DNA"/>
</dbReference>
<evidence type="ECO:0000256" key="1">
    <source>
        <dbReference type="ARBA" id="ARBA00005541"/>
    </source>
</evidence>
<gene>
    <name evidence="2" type="ORF">DES47_103322</name>
</gene>
<dbReference type="PANTHER" id="PTHR38432">
    <property type="entry name" value="TELA-LIKE PROTEIN SAOUHSC_01408"/>
    <property type="match status" value="1"/>
</dbReference>
<proteinExistence type="inferred from homology"/>
<evidence type="ECO:0000313" key="3">
    <source>
        <dbReference type="Proteomes" id="UP000295361"/>
    </source>
</evidence>
<name>A0A4R6QP02_9BURK</name>
<comment type="caution">
    <text evidence="2">The sequence shown here is derived from an EMBL/GenBank/DDBJ whole genome shotgun (WGS) entry which is preliminary data.</text>
</comment>
<dbReference type="RefSeq" id="WP_133701119.1">
    <property type="nucleotide sequence ID" value="NZ_SNXS01000003.1"/>
</dbReference>
<reference evidence="2 3" key="1">
    <citation type="submission" date="2019-03" db="EMBL/GenBank/DDBJ databases">
        <title>Genomic Encyclopedia of Type Strains, Phase IV (KMG-IV): sequencing the most valuable type-strain genomes for metagenomic binning, comparative biology and taxonomic classification.</title>
        <authorList>
            <person name="Goeker M."/>
        </authorList>
    </citation>
    <scope>NUCLEOTIDE SEQUENCE [LARGE SCALE GENOMIC DNA]</scope>
    <source>
        <strain evidence="2 3">DSM 16998</strain>
    </source>
</reference>
<dbReference type="InParanoid" id="A0A4R6QP02"/>
<evidence type="ECO:0000313" key="2">
    <source>
        <dbReference type="EMBL" id="TDP71341.1"/>
    </source>
</evidence>
<accession>A0A4R6QP02</accession>
<dbReference type="OrthoDB" id="1654346at2"/>
<dbReference type="AlphaFoldDB" id="A0A4R6QP02"/>
<dbReference type="Pfam" id="PF05816">
    <property type="entry name" value="TelA"/>
    <property type="match status" value="1"/>
</dbReference>